<name>A0A5D2BLV1_GOSDA</name>
<organism evidence="3 4">
    <name type="scientific">Gossypium darwinii</name>
    <name type="common">Darwin's cotton</name>
    <name type="synonym">Gossypium barbadense var. darwinii</name>
    <dbReference type="NCBI Taxonomy" id="34276"/>
    <lineage>
        <taxon>Eukaryota</taxon>
        <taxon>Viridiplantae</taxon>
        <taxon>Streptophyta</taxon>
        <taxon>Embryophyta</taxon>
        <taxon>Tracheophyta</taxon>
        <taxon>Spermatophyta</taxon>
        <taxon>Magnoliopsida</taxon>
        <taxon>eudicotyledons</taxon>
        <taxon>Gunneridae</taxon>
        <taxon>Pentapetalae</taxon>
        <taxon>rosids</taxon>
        <taxon>malvids</taxon>
        <taxon>Malvales</taxon>
        <taxon>Malvaceae</taxon>
        <taxon>Malvoideae</taxon>
        <taxon>Gossypium</taxon>
    </lineage>
</organism>
<protein>
    <submittedName>
        <fullName evidence="3">Uncharacterized protein</fullName>
    </submittedName>
</protein>
<feature type="signal peptide" evidence="2">
    <location>
        <begin position="1"/>
        <end position="22"/>
    </location>
</feature>
<keyword evidence="2" id="KW-0732">Signal</keyword>
<evidence type="ECO:0000256" key="2">
    <source>
        <dbReference type="SAM" id="SignalP"/>
    </source>
</evidence>
<dbReference type="AlphaFoldDB" id="A0A5D2BLV1"/>
<evidence type="ECO:0000313" key="4">
    <source>
        <dbReference type="Proteomes" id="UP000323506"/>
    </source>
</evidence>
<dbReference type="EMBL" id="CM017708">
    <property type="protein sequence ID" value="TYG57538.1"/>
    <property type="molecule type" value="Genomic_DNA"/>
</dbReference>
<evidence type="ECO:0000313" key="3">
    <source>
        <dbReference type="EMBL" id="TYG57538.1"/>
    </source>
</evidence>
<sequence>MPSAALFCPSLMALLLFQHVSLKMEEKEQFLLSHKMDELWFSSILYFLIISFTSPSLGTLYPIWMRAFSPSLSVFEESSSCISGP</sequence>
<keyword evidence="1" id="KW-1133">Transmembrane helix</keyword>
<feature type="chain" id="PRO_5022868731" evidence="2">
    <location>
        <begin position="23"/>
        <end position="85"/>
    </location>
</feature>
<keyword evidence="4" id="KW-1185">Reference proteome</keyword>
<gene>
    <name evidence="3" type="ORF">ES288_D08G150800v1</name>
</gene>
<keyword evidence="1" id="KW-0472">Membrane</keyword>
<feature type="transmembrane region" description="Helical" evidence="1">
    <location>
        <begin position="39"/>
        <end position="64"/>
    </location>
</feature>
<dbReference type="Proteomes" id="UP000323506">
    <property type="component" value="Chromosome D08"/>
</dbReference>
<reference evidence="3 4" key="1">
    <citation type="submission" date="2019-06" db="EMBL/GenBank/DDBJ databases">
        <title>WGS assembly of Gossypium darwinii.</title>
        <authorList>
            <person name="Chen Z.J."/>
            <person name="Sreedasyam A."/>
            <person name="Ando A."/>
            <person name="Song Q."/>
            <person name="De L."/>
            <person name="Hulse-Kemp A."/>
            <person name="Ding M."/>
            <person name="Ye W."/>
            <person name="Kirkbride R."/>
            <person name="Jenkins J."/>
            <person name="Plott C."/>
            <person name="Lovell J."/>
            <person name="Lin Y.-M."/>
            <person name="Vaughn R."/>
            <person name="Liu B."/>
            <person name="Li W."/>
            <person name="Simpson S."/>
            <person name="Scheffler B."/>
            <person name="Saski C."/>
            <person name="Grover C."/>
            <person name="Hu G."/>
            <person name="Conover J."/>
            <person name="Carlson J."/>
            <person name="Shu S."/>
            <person name="Boston L."/>
            <person name="Williams M."/>
            <person name="Peterson D."/>
            <person name="Mcgee K."/>
            <person name="Jones D."/>
            <person name="Wendel J."/>
            <person name="Stelly D."/>
            <person name="Grimwood J."/>
            <person name="Schmutz J."/>
        </authorList>
    </citation>
    <scope>NUCLEOTIDE SEQUENCE [LARGE SCALE GENOMIC DNA]</scope>
    <source>
        <strain evidence="3">1808015.09</strain>
    </source>
</reference>
<proteinExistence type="predicted"/>
<keyword evidence="1" id="KW-0812">Transmembrane</keyword>
<accession>A0A5D2BLV1</accession>
<evidence type="ECO:0000256" key="1">
    <source>
        <dbReference type="SAM" id="Phobius"/>
    </source>
</evidence>